<proteinExistence type="inferred from homology"/>
<keyword evidence="7 11" id="KW-0378">Hydrolase</keyword>
<feature type="active site" evidence="10">
    <location>
        <position position="141"/>
    </location>
</feature>
<evidence type="ECO:0000256" key="4">
    <source>
        <dbReference type="ARBA" id="ARBA00006641"/>
    </source>
</evidence>
<keyword evidence="5" id="KW-0963">Cytoplasm</keyword>
<gene>
    <name evidence="11" type="ORF">ERJ70_15715</name>
</gene>
<evidence type="ECO:0000256" key="7">
    <source>
        <dbReference type="ARBA" id="ARBA00022801"/>
    </source>
</evidence>
<comment type="catalytic activity">
    <reaction evidence="1 9">
        <text>Release of an N-terminal pyroglutamyl group from a polypeptide, the second amino acid generally not being Pro.</text>
        <dbReference type="EC" id="3.4.19.3"/>
    </reaction>
</comment>
<reference evidence="11 12" key="1">
    <citation type="submission" date="2019-12" db="EMBL/GenBank/DDBJ databases">
        <title>The whole genome sequencing of a strain isolated from a Mars analog, Dalangtan Playa.</title>
        <authorList>
            <person name="Huang T."/>
        </authorList>
    </citation>
    <scope>NUCLEOTIDE SEQUENCE [LARGE SCALE GENOMIC DNA]</scope>
    <source>
        <strain evidence="11 12">DP4-553-S</strain>
    </source>
</reference>
<dbReference type="CDD" id="cd00501">
    <property type="entry name" value="Peptidase_C15"/>
    <property type="match status" value="1"/>
</dbReference>
<dbReference type="EMBL" id="CP046956">
    <property type="protein sequence ID" value="QTN00613.1"/>
    <property type="molecule type" value="Genomic_DNA"/>
</dbReference>
<evidence type="ECO:0000256" key="8">
    <source>
        <dbReference type="ARBA" id="ARBA00022807"/>
    </source>
</evidence>
<evidence type="ECO:0000313" key="11">
    <source>
        <dbReference type="EMBL" id="QTN00613.1"/>
    </source>
</evidence>
<name>A0ABX7VUH3_9BACI</name>
<dbReference type="PROSITE" id="PS01334">
    <property type="entry name" value="PYRASE_CYS"/>
    <property type="match status" value="1"/>
</dbReference>
<dbReference type="Proteomes" id="UP000665043">
    <property type="component" value="Chromosome"/>
</dbReference>
<dbReference type="PANTHER" id="PTHR23402">
    <property type="entry name" value="PROTEASE FAMILY C15 PYROGLUTAMYL-PEPTIDASE I-RELATED"/>
    <property type="match status" value="1"/>
</dbReference>
<dbReference type="Gene3D" id="3.40.630.20">
    <property type="entry name" value="Peptidase C15, pyroglutamyl peptidase I-like"/>
    <property type="match status" value="1"/>
</dbReference>
<dbReference type="PANTHER" id="PTHR23402:SF1">
    <property type="entry name" value="PYROGLUTAMYL-PEPTIDASE I"/>
    <property type="match status" value="1"/>
</dbReference>
<dbReference type="NCBIfam" id="NF009676">
    <property type="entry name" value="PRK13197.1"/>
    <property type="match status" value="1"/>
</dbReference>
<evidence type="ECO:0000256" key="3">
    <source>
        <dbReference type="ARBA" id="ARBA00004496"/>
    </source>
</evidence>
<accession>A0ABX7VUH3</accession>
<dbReference type="InterPro" id="IPR033693">
    <property type="entry name" value="PGPEP1_Glu_AS"/>
</dbReference>
<dbReference type="InterPro" id="IPR036440">
    <property type="entry name" value="Peptidase_C15-like_sf"/>
</dbReference>
<comment type="function">
    <text evidence="2">Removes 5-oxoproline from various penultimate amino acid residues except L-proline.</text>
</comment>
<evidence type="ECO:0000256" key="1">
    <source>
        <dbReference type="ARBA" id="ARBA00001770"/>
    </source>
</evidence>
<dbReference type="RefSeq" id="WP_209365746.1">
    <property type="nucleotide sequence ID" value="NZ_CP046956.1"/>
</dbReference>
<dbReference type="GO" id="GO:0016920">
    <property type="term" value="F:pyroglutamyl-peptidase activity"/>
    <property type="evidence" value="ECO:0007669"/>
    <property type="project" value="UniProtKB-EC"/>
</dbReference>
<organism evidence="11 12">
    <name type="scientific">Sediminibacillus dalangtanensis</name>
    <dbReference type="NCBI Taxonomy" id="2729421"/>
    <lineage>
        <taxon>Bacteria</taxon>
        <taxon>Bacillati</taxon>
        <taxon>Bacillota</taxon>
        <taxon>Bacilli</taxon>
        <taxon>Bacillales</taxon>
        <taxon>Bacillaceae</taxon>
        <taxon>Sediminibacillus</taxon>
    </lineage>
</organism>
<keyword evidence="8" id="KW-0788">Thiol protease</keyword>
<dbReference type="SUPFAM" id="SSF53182">
    <property type="entry name" value="Pyrrolidone carboxyl peptidase (pyroglutamate aminopeptidase)"/>
    <property type="match status" value="1"/>
</dbReference>
<dbReference type="InterPro" id="IPR000816">
    <property type="entry name" value="Peptidase_C15"/>
</dbReference>
<comment type="subcellular location">
    <subcellularLocation>
        <location evidence="3">Cytoplasm</location>
    </subcellularLocation>
</comment>
<evidence type="ECO:0000256" key="10">
    <source>
        <dbReference type="PROSITE-ProRule" id="PRU10077"/>
    </source>
</evidence>
<dbReference type="Pfam" id="PF01470">
    <property type="entry name" value="Peptidase_C15"/>
    <property type="match status" value="1"/>
</dbReference>
<keyword evidence="6" id="KW-0645">Protease</keyword>
<evidence type="ECO:0000256" key="9">
    <source>
        <dbReference type="PROSITE-ProRule" id="PRU10076"/>
    </source>
</evidence>
<dbReference type="PIRSF" id="PIRSF015592">
    <property type="entry name" value="Prld-crbxl_pptds"/>
    <property type="match status" value="1"/>
</dbReference>
<keyword evidence="12" id="KW-1185">Reference proteome</keyword>
<dbReference type="EC" id="3.4.19.3" evidence="9"/>
<dbReference type="InterPro" id="IPR016125">
    <property type="entry name" value="Peptidase_C15-like"/>
</dbReference>
<evidence type="ECO:0000256" key="5">
    <source>
        <dbReference type="ARBA" id="ARBA00022490"/>
    </source>
</evidence>
<evidence type="ECO:0000256" key="6">
    <source>
        <dbReference type="ARBA" id="ARBA00022670"/>
    </source>
</evidence>
<evidence type="ECO:0000313" key="12">
    <source>
        <dbReference type="Proteomes" id="UP000665043"/>
    </source>
</evidence>
<feature type="active site" evidence="9">
    <location>
        <position position="79"/>
    </location>
</feature>
<dbReference type="InterPro" id="IPR033694">
    <property type="entry name" value="PGPEP1_Cys_AS"/>
</dbReference>
<sequence>MKILLTGFEPFLGMSENPTELVTKKFTGKTFMGMEIIGHILPVDFQKASKQLITQVDQLQPDMIVSLGLAAGRNRITPERIAINCMDGEPDNAGNSFQDKKIADNGPDGYFSTLPIRTLVDALQQTGIPAGISNSAGTYLCNQVMYTARHYIETSDIDCRTGFIHMPAHHKLALENPKLPSWSLNDLNTAVEVILQELAKTSKKAIS</sequence>
<evidence type="ECO:0000256" key="2">
    <source>
        <dbReference type="ARBA" id="ARBA00002280"/>
    </source>
</evidence>
<dbReference type="PRINTS" id="PR00706">
    <property type="entry name" value="PYROGLUPTASE"/>
</dbReference>
<comment type="similarity">
    <text evidence="4">Belongs to the peptidase C15 family.</text>
</comment>
<dbReference type="PROSITE" id="PS01333">
    <property type="entry name" value="PYRASE_GLU"/>
    <property type="match status" value="1"/>
</dbReference>
<protein>
    <recommendedName>
        <fullName evidence="9">Pyroglutamyl-peptidase I</fullName>
        <ecNumber evidence="9">3.4.19.3</ecNumber>
    </recommendedName>
</protein>